<evidence type="ECO:0000313" key="7">
    <source>
        <dbReference type="Proteomes" id="UP000028537"/>
    </source>
</evidence>
<dbReference type="eggNOG" id="COG0267">
    <property type="taxonomic scope" value="Bacteria"/>
</dbReference>
<dbReference type="GO" id="GO:0006412">
    <property type="term" value="P:translation"/>
    <property type="evidence" value="ECO:0007669"/>
    <property type="project" value="UniProtKB-UniRule"/>
</dbReference>
<dbReference type="HAMAP" id="MF_00294">
    <property type="entry name" value="Ribosomal_bL33"/>
    <property type="match status" value="1"/>
</dbReference>
<keyword evidence="2 5" id="KW-0689">Ribosomal protein</keyword>
<evidence type="ECO:0000313" key="6">
    <source>
        <dbReference type="EMBL" id="KEZ22403.1"/>
    </source>
</evidence>
<accession>A0A084EWR1</accession>
<proteinExistence type="inferred from homology"/>
<dbReference type="Pfam" id="PF00471">
    <property type="entry name" value="Ribosomal_L33"/>
    <property type="match status" value="1"/>
</dbReference>
<dbReference type="NCBIfam" id="TIGR01023">
    <property type="entry name" value="rpmG_bact"/>
    <property type="match status" value="1"/>
</dbReference>
<comment type="similarity">
    <text evidence="1 5">Belongs to the bacterial ribosomal protein bL33 family.</text>
</comment>
<evidence type="ECO:0000256" key="2">
    <source>
        <dbReference type="ARBA" id="ARBA00022980"/>
    </source>
</evidence>
<evidence type="ECO:0000256" key="3">
    <source>
        <dbReference type="ARBA" id="ARBA00023274"/>
    </source>
</evidence>
<dbReference type="OrthoDB" id="197660at2"/>
<dbReference type="InterPro" id="IPR001705">
    <property type="entry name" value="Ribosomal_bL33"/>
</dbReference>
<evidence type="ECO:0000256" key="5">
    <source>
        <dbReference type="HAMAP-Rule" id="MF_00294"/>
    </source>
</evidence>
<sequence length="48" mass="5706">MVKKIILVCEVCTSRNYQTQRNKFAINRLVLNKYCKKCNQSTTHKETK</sequence>
<organism evidence="6 7">
    <name type="scientific">Ureaplasma diversum NCTC 246</name>
    <dbReference type="NCBI Taxonomy" id="1188241"/>
    <lineage>
        <taxon>Bacteria</taxon>
        <taxon>Bacillati</taxon>
        <taxon>Mycoplasmatota</taxon>
        <taxon>Mycoplasmoidales</taxon>
        <taxon>Mycoplasmoidaceae</taxon>
        <taxon>Ureaplasma</taxon>
    </lineage>
</organism>
<dbReference type="EMBL" id="JFDP01000077">
    <property type="protein sequence ID" value="KEZ22403.1"/>
    <property type="molecule type" value="Genomic_DNA"/>
</dbReference>
<dbReference type="GO" id="GO:1990904">
    <property type="term" value="C:ribonucleoprotein complex"/>
    <property type="evidence" value="ECO:0007669"/>
    <property type="project" value="UniProtKB-KW"/>
</dbReference>
<dbReference type="NCBIfam" id="NF001764">
    <property type="entry name" value="PRK00504.1"/>
    <property type="match status" value="1"/>
</dbReference>
<dbReference type="GO" id="GO:0003735">
    <property type="term" value="F:structural constituent of ribosome"/>
    <property type="evidence" value="ECO:0007669"/>
    <property type="project" value="InterPro"/>
</dbReference>
<evidence type="ECO:0000256" key="4">
    <source>
        <dbReference type="ARBA" id="ARBA00035176"/>
    </source>
</evidence>
<keyword evidence="3 5" id="KW-0687">Ribonucleoprotein</keyword>
<evidence type="ECO:0000256" key="1">
    <source>
        <dbReference type="ARBA" id="ARBA00007596"/>
    </source>
</evidence>
<keyword evidence="7" id="KW-1185">Reference proteome</keyword>
<dbReference type="Proteomes" id="UP000028537">
    <property type="component" value="Unassembled WGS sequence"/>
</dbReference>
<reference evidence="6 7" key="1">
    <citation type="submission" date="2014-02" db="EMBL/GenBank/DDBJ databases">
        <title>Genome sequence of Ureaplasma diversum strain 246.</title>
        <authorList>
            <person name="Sirand-Pugnet P."/>
            <person name="Breton M."/>
            <person name="Dordet-Frisoni E."/>
            <person name="Baranowski E."/>
            <person name="Barre A."/>
            <person name="Couture C."/>
            <person name="Dupuy V."/>
            <person name="Gaurivaud P."/>
            <person name="Jacob D."/>
            <person name="Lemaitre C."/>
            <person name="Manso-Silvan L."/>
            <person name="Nikolski M."/>
            <person name="Nouvel L.-X."/>
            <person name="Poumarat F."/>
            <person name="Tardy F."/>
            <person name="Thebault P."/>
            <person name="Theil S."/>
            <person name="Citti C."/>
            <person name="Thiaucourt F."/>
            <person name="Blanchard A."/>
        </authorList>
    </citation>
    <scope>NUCLEOTIDE SEQUENCE [LARGE SCALE GENOMIC DNA]</scope>
    <source>
        <strain evidence="6 7">NCTC 246</strain>
    </source>
</reference>
<protein>
    <recommendedName>
        <fullName evidence="4 5">Large ribosomal subunit protein bL33</fullName>
    </recommendedName>
</protein>
<name>A0A084EWR1_9BACT</name>
<dbReference type="Gene3D" id="2.20.28.120">
    <property type="entry name" value="Ribosomal protein L33"/>
    <property type="match status" value="1"/>
</dbReference>
<dbReference type="InterPro" id="IPR011332">
    <property type="entry name" value="Ribosomal_zn-bd"/>
</dbReference>
<dbReference type="InterPro" id="IPR038584">
    <property type="entry name" value="Ribosomal_bL33_sf"/>
</dbReference>
<dbReference type="SUPFAM" id="SSF57829">
    <property type="entry name" value="Zn-binding ribosomal proteins"/>
    <property type="match status" value="1"/>
</dbReference>
<comment type="caution">
    <text evidence="6">The sequence shown here is derived from an EMBL/GenBank/DDBJ whole genome shotgun (WGS) entry which is preliminary data.</text>
</comment>
<dbReference type="GO" id="GO:0005840">
    <property type="term" value="C:ribosome"/>
    <property type="evidence" value="ECO:0007669"/>
    <property type="project" value="UniProtKB-KW"/>
</dbReference>
<dbReference type="RefSeq" id="WP_081847833.1">
    <property type="nucleotide sequence ID" value="NZ_JFDP01000077.1"/>
</dbReference>
<dbReference type="AlphaFoldDB" id="A0A084EWR1"/>
<gene>
    <name evidence="6" type="primary">rpmG1</name>
    <name evidence="5" type="synonym">rpmG</name>
    <name evidence="6" type="ORF">UDIV_6160</name>
</gene>
<dbReference type="GO" id="GO:0005737">
    <property type="term" value="C:cytoplasm"/>
    <property type="evidence" value="ECO:0007669"/>
    <property type="project" value="UniProtKB-ARBA"/>
</dbReference>